<sequence length="501" mass="54267">MPKSKGWLQLQMRVGDLESLLNTEYHIFENKQTTRQYLGSEKYHLPAEIAEHMDMITPAVSMYTLAGTERAGSSVARCAIDMADAELQSNDAKPCGDTVTHEYIKTMYKIPDAPAKANPNNVMGLFESGLSRPNQTDHDAYYKLANLKIPAGFGAKVDMINFDNTSHVSTSPEMQLDMEAAYPIFYPQNIKVFQMNNTKSDLYNHFLDAIGGSFCDVPNPDPDTGAHVCGGYKAPNVLSISYNLVEDAYSLKQSIRQCNEWMKLGLQGTSVFHSTGDTGVAGPFLGFCSGKDSAVFNAATQVACPYITTVDGTELPRGADASMPQQVANLSYSGGGGFSNYFPRPSYQDAAVSEYLKNHARAFPSYNKTDGTLPADGSNGVFNRGGRAFLVLSAVSARGFIYIYGKTHLTGGTSVSTPIVGAMFNLINENRLAAGKSVVGFVNPALYKNPAMFNDITHGGIRKDEGFACNGNSFDATPGWDAASRLGTPTFPVMSKYFMSL</sequence>
<evidence type="ECO:0000256" key="3">
    <source>
        <dbReference type="ARBA" id="ARBA00022723"/>
    </source>
</evidence>
<comment type="cofactor">
    <cofactor evidence="8">
        <name>Ca(2+)</name>
        <dbReference type="ChEBI" id="CHEBI:29108"/>
    </cofactor>
    <text evidence="8">Binds 1 Ca(2+) ion per subunit.</text>
</comment>
<dbReference type="STRING" id="1531966.A0A0A1T5R2"/>
<feature type="active site" description="Charge relay system" evidence="8">
    <location>
        <position position="177"/>
    </location>
</feature>
<reference evidence="10 11" key="1">
    <citation type="journal article" date="2015" name="Genome Announc.">
        <title>Draft Genome Sequence and Gene Annotation of the Entomopathogenic Fungus Verticillium hemipterigenum.</title>
        <authorList>
            <person name="Horn F."/>
            <person name="Habel A."/>
            <person name="Scharf D.H."/>
            <person name="Dworschak J."/>
            <person name="Brakhage A.A."/>
            <person name="Guthke R."/>
            <person name="Hertweck C."/>
            <person name="Linde J."/>
        </authorList>
    </citation>
    <scope>NUCLEOTIDE SEQUENCE [LARGE SCALE GENOMIC DNA]</scope>
</reference>
<feature type="binding site" evidence="8">
    <location>
        <position position="456"/>
    </location>
    <ligand>
        <name>Ca(2+)</name>
        <dbReference type="ChEBI" id="CHEBI:29108"/>
    </ligand>
</feature>
<dbReference type="Gene3D" id="3.40.50.200">
    <property type="entry name" value="Peptidase S8/S53 domain"/>
    <property type="match status" value="1"/>
</dbReference>
<dbReference type="GO" id="GO:0046872">
    <property type="term" value="F:metal ion binding"/>
    <property type="evidence" value="ECO:0007669"/>
    <property type="project" value="UniProtKB-UniRule"/>
</dbReference>
<proteinExistence type="predicted"/>
<evidence type="ECO:0000256" key="7">
    <source>
        <dbReference type="ARBA" id="ARBA00023145"/>
    </source>
</evidence>
<dbReference type="HOGENOM" id="CLU_013783_4_0_1"/>
<dbReference type="GO" id="GO:0005576">
    <property type="term" value="C:extracellular region"/>
    <property type="evidence" value="ECO:0007669"/>
    <property type="project" value="UniProtKB-SubCell"/>
</dbReference>
<gene>
    <name evidence="10" type="ORF">VHEMI01572</name>
</gene>
<feature type="binding site" evidence="8">
    <location>
        <position position="481"/>
    </location>
    <ligand>
        <name>Ca(2+)</name>
        <dbReference type="ChEBI" id="CHEBI:29108"/>
    </ligand>
</feature>
<evidence type="ECO:0000313" key="11">
    <source>
        <dbReference type="Proteomes" id="UP000039046"/>
    </source>
</evidence>
<accession>A0A0A1T5R2</accession>
<keyword evidence="3 8" id="KW-0479">Metal-binding</keyword>
<evidence type="ECO:0000256" key="1">
    <source>
        <dbReference type="ARBA" id="ARBA00004239"/>
    </source>
</evidence>
<dbReference type="CDD" id="cd04056">
    <property type="entry name" value="Peptidases_S53"/>
    <property type="match status" value="1"/>
</dbReference>
<dbReference type="GO" id="GO:0008240">
    <property type="term" value="F:tripeptidyl-peptidase activity"/>
    <property type="evidence" value="ECO:0007669"/>
    <property type="project" value="TreeGrafter"/>
</dbReference>
<dbReference type="SUPFAM" id="SSF54897">
    <property type="entry name" value="Protease propeptides/inhibitors"/>
    <property type="match status" value="1"/>
</dbReference>
<dbReference type="SUPFAM" id="SSF52743">
    <property type="entry name" value="Subtilisin-like"/>
    <property type="match status" value="1"/>
</dbReference>
<dbReference type="Pfam" id="PF09286">
    <property type="entry name" value="Pro-kuma_activ"/>
    <property type="match status" value="1"/>
</dbReference>
<feature type="active site" description="Charge relay system" evidence="8">
    <location>
        <position position="414"/>
    </location>
</feature>
<evidence type="ECO:0000256" key="4">
    <source>
        <dbReference type="ARBA" id="ARBA00022801"/>
    </source>
</evidence>
<feature type="domain" description="Peptidase S53" evidence="9">
    <location>
        <begin position="98"/>
        <end position="501"/>
    </location>
</feature>
<dbReference type="InterPro" id="IPR036852">
    <property type="entry name" value="Peptidase_S8/S53_dom_sf"/>
</dbReference>
<protein>
    <recommendedName>
        <fullName evidence="9">Peptidase S53 domain-containing protein</fullName>
    </recommendedName>
</protein>
<dbReference type="PANTHER" id="PTHR14218">
    <property type="entry name" value="PROTEASE S8 TRIPEPTIDYL PEPTIDASE I CLN2"/>
    <property type="match status" value="1"/>
</dbReference>
<evidence type="ECO:0000256" key="6">
    <source>
        <dbReference type="ARBA" id="ARBA00022837"/>
    </source>
</evidence>
<dbReference type="Proteomes" id="UP000039046">
    <property type="component" value="Unassembled WGS sequence"/>
</dbReference>
<feature type="binding site" evidence="8">
    <location>
        <position position="479"/>
    </location>
    <ligand>
        <name>Ca(2+)</name>
        <dbReference type="ChEBI" id="CHEBI:29108"/>
    </ligand>
</feature>
<keyword evidence="2 8" id="KW-0645">Protease</keyword>
<evidence type="ECO:0000259" key="9">
    <source>
        <dbReference type="PROSITE" id="PS51695"/>
    </source>
</evidence>
<dbReference type="InterPro" id="IPR015366">
    <property type="entry name" value="S53_propep"/>
</dbReference>
<evidence type="ECO:0000256" key="5">
    <source>
        <dbReference type="ARBA" id="ARBA00022825"/>
    </source>
</evidence>
<dbReference type="PANTHER" id="PTHR14218:SF19">
    <property type="entry name" value="SERINE PROTEASE AORO, PUTATIVE (AFU_ORTHOLOGUE AFUA_6G10250)-RELATED"/>
    <property type="match status" value="1"/>
</dbReference>
<dbReference type="GO" id="GO:0004252">
    <property type="term" value="F:serine-type endopeptidase activity"/>
    <property type="evidence" value="ECO:0007669"/>
    <property type="project" value="UniProtKB-UniRule"/>
</dbReference>
<feature type="binding site" evidence="8">
    <location>
        <position position="455"/>
    </location>
    <ligand>
        <name>Ca(2+)</name>
        <dbReference type="ChEBI" id="CHEBI:29108"/>
    </ligand>
</feature>
<dbReference type="AlphaFoldDB" id="A0A0A1T5R2"/>
<evidence type="ECO:0000256" key="8">
    <source>
        <dbReference type="PROSITE-ProRule" id="PRU01032"/>
    </source>
</evidence>
<evidence type="ECO:0000313" key="10">
    <source>
        <dbReference type="EMBL" id="CEJ81450.1"/>
    </source>
</evidence>
<comment type="subcellular location">
    <subcellularLocation>
        <location evidence="1">Secreted</location>
        <location evidence="1">Extracellular space</location>
    </subcellularLocation>
</comment>
<evidence type="ECO:0000256" key="2">
    <source>
        <dbReference type="ARBA" id="ARBA00022670"/>
    </source>
</evidence>
<keyword evidence="6 8" id="KW-0106">Calcium</keyword>
<name>A0A0A1T5R2_9HYPO</name>
<dbReference type="InterPro" id="IPR030400">
    <property type="entry name" value="Sedolisin_dom"/>
</dbReference>
<dbReference type="EMBL" id="CDHN01000001">
    <property type="protein sequence ID" value="CEJ81450.1"/>
    <property type="molecule type" value="Genomic_DNA"/>
</dbReference>
<keyword evidence="7" id="KW-0865">Zymogen</keyword>
<keyword evidence="11" id="KW-1185">Reference proteome</keyword>
<dbReference type="GO" id="GO:0006508">
    <property type="term" value="P:proteolysis"/>
    <property type="evidence" value="ECO:0007669"/>
    <property type="project" value="UniProtKB-KW"/>
</dbReference>
<keyword evidence="4 8" id="KW-0378">Hydrolase</keyword>
<keyword evidence="5 8" id="KW-0720">Serine protease</keyword>
<dbReference type="InterPro" id="IPR050819">
    <property type="entry name" value="Tripeptidyl-peptidase_I"/>
</dbReference>
<feature type="active site" description="Charge relay system" evidence="8">
    <location>
        <position position="173"/>
    </location>
</feature>
<dbReference type="OrthoDB" id="409122at2759"/>
<dbReference type="PROSITE" id="PS51695">
    <property type="entry name" value="SEDOLISIN"/>
    <property type="match status" value="1"/>
</dbReference>
<organism evidence="10 11">
    <name type="scientific">[Torrubiella] hemipterigena</name>
    <dbReference type="NCBI Taxonomy" id="1531966"/>
    <lineage>
        <taxon>Eukaryota</taxon>
        <taxon>Fungi</taxon>
        <taxon>Dikarya</taxon>
        <taxon>Ascomycota</taxon>
        <taxon>Pezizomycotina</taxon>
        <taxon>Sordariomycetes</taxon>
        <taxon>Hypocreomycetidae</taxon>
        <taxon>Hypocreales</taxon>
        <taxon>Clavicipitaceae</taxon>
        <taxon>Clavicipitaceae incertae sedis</taxon>
        <taxon>'Torrubiella' clade</taxon>
    </lineage>
</organism>